<dbReference type="Gene3D" id="3.90.550.10">
    <property type="entry name" value="Spore Coat Polysaccharide Biosynthesis Protein SpsA, Chain A"/>
    <property type="match status" value="1"/>
</dbReference>
<protein>
    <submittedName>
        <fullName evidence="3">4-diphosphocytidyl-2C-methyl-D-erythritol kinase</fullName>
    </submittedName>
</protein>
<feature type="domain" description="MobA-like NTP transferase" evidence="2">
    <location>
        <begin position="10"/>
        <end position="168"/>
    </location>
</feature>
<sequence length="208" mass="22005">MHAAIDNVYAVILAAGASSRMGSPKQLLVWQGRPFLAHAIGSARSVLAERIVVVLGANAEAIKAAIDLYDVSVALNPDWADGMAGSIRAGIQALPAKADAVLLMLCDQPLINAAHLQSLLQAWQHAPERIVVSQYAESFGVPAVFPAAYFAQLAGLTGDRGAKPLLMQFEETLVKVPLQEAELDIDTQGDYQRLHAHKSDAADACGTA</sequence>
<evidence type="ECO:0000313" key="3">
    <source>
        <dbReference type="EMBL" id="OAI03535.1"/>
    </source>
</evidence>
<dbReference type="OrthoDB" id="285216at2"/>
<dbReference type="Proteomes" id="UP000078090">
    <property type="component" value="Unassembled WGS sequence"/>
</dbReference>
<name>A0A177MDX0_METMH</name>
<dbReference type="AlphaFoldDB" id="A0A177MDX0"/>
<gene>
    <name evidence="3" type="ORF">A1332_15555</name>
</gene>
<proteinExistence type="predicted"/>
<organism evidence="3 4">
    <name type="scientific">Methylomonas methanica</name>
    <dbReference type="NCBI Taxonomy" id="421"/>
    <lineage>
        <taxon>Bacteria</taxon>
        <taxon>Pseudomonadati</taxon>
        <taxon>Pseudomonadota</taxon>
        <taxon>Gammaproteobacteria</taxon>
        <taxon>Methylococcales</taxon>
        <taxon>Methylococcaceae</taxon>
        <taxon>Methylomonas</taxon>
    </lineage>
</organism>
<dbReference type="Pfam" id="PF12804">
    <property type="entry name" value="NTP_transf_3"/>
    <property type="match status" value="1"/>
</dbReference>
<dbReference type="InterPro" id="IPR029044">
    <property type="entry name" value="Nucleotide-diphossugar_trans"/>
</dbReference>
<accession>A0A177MDX0</accession>
<evidence type="ECO:0000256" key="1">
    <source>
        <dbReference type="ARBA" id="ARBA00022842"/>
    </source>
</evidence>
<evidence type="ECO:0000259" key="2">
    <source>
        <dbReference type="Pfam" id="PF12804"/>
    </source>
</evidence>
<keyword evidence="3" id="KW-0418">Kinase</keyword>
<dbReference type="EMBL" id="LUUG01000077">
    <property type="protein sequence ID" value="OAI03535.1"/>
    <property type="molecule type" value="Genomic_DNA"/>
</dbReference>
<dbReference type="GO" id="GO:0016779">
    <property type="term" value="F:nucleotidyltransferase activity"/>
    <property type="evidence" value="ECO:0007669"/>
    <property type="project" value="UniProtKB-ARBA"/>
</dbReference>
<dbReference type="RefSeq" id="WP_064008961.1">
    <property type="nucleotide sequence ID" value="NZ_LUUG01000077.1"/>
</dbReference>
<dbReference type="PANTHER" id="PTHR43777:SF1">
    <property type="entry name" value="MOLYBDENUM COFACTOR CYTIDYLYLTRANSFERASE"/>
    <property type="match status" value="1"/>
</dbReference>
<dbReference type="SUPFAM" id="SSF53448">
    <property type="entry name" value="Nucleotide-diphospho-sugar transferases"/>
    <property type="match status" value="1"/>
</dbReference>
<keyword evidence="1" id="KW-0460">Magnesium</keyword>
<dbReference type="PANTHER" id="PTHR43777">
    <property type="entry name" value="MOLYBDENUM COFACTOR CYTIDYLYLTRANSFERASE"/>
    <property type="match status" value="1"/>
</dbReference>
<keyword evidence="3" id="KW-0808">Transferase</keyword>
<dbReference type="InterPro" id="IPR025877">
    <property type="entry name" value="MobA-like_NTP_Trfase"/>
</dbReference>
<reference evidence="3 4" key="1">
    <citation type="submission" date="2016-03" db="EMBL/GenBank/DDBJ databases">
        <authorList>
            <person name="Ploux O."/>
        </authorList>
    </citation>
    <scope>NUCLEOTIDE SEQUENCE [LARGE SCALE GENOMIC DNA]</scope>
    <source>
        <strain evidence="3 4">R-45363</strain>
    </source>
</reference>
<evidence type="ECO:0000313" key="4">
    <source>
        <dbReference type="Proteomes" id="UP000078090"/>
    </source>
</evidence>
<dbReference type="GO" id="GO:0016301">
    <property type="term" value="F:kinase activity"/>
    <property type="evidence" value="ECO:0007669"/>
    <property type="project" value="UniProtKB-KW"/>
</dbReference>
<comment type="caution">
    <text evidence="3">The sequence shown here is derived from an EMBL/GenBank/DDBJ whole genome shotgun (WGS) entry which is preliminary data.</text>
</comment>
<dbReference type="CDD" id="cd04182">
    <property type="entry name" value="GT_2_like_f"/>
    <property type="match status" value="1"/>
</dbReference>